<sequence>MEPFSEENGYSVHYRDSIAVFIYGPGCLGTPESAIRGETLLLPSRALDTHCCITCNTPSTFAWFGHTLLYKAVPVLPRSIGGKPKWKK</sequence>
<organism evidence="1 2">
    <name type="scientific">Paenibacillus jilunlii</name>
    <dbReference type="NCBI Taxonomy" id="682956"/>
    <lineage>
        <taxon>Bacteria</taxon>
        <taxon>Bacillati</taxon>
        <taxon>Bacillota</taxon>
        <taxon>Bacilli</taxon>
        <taxon>Bacillales</taxon>
        <taxon>Paenibacillaceae</taxon>
        <taxon>Paenibacillus</taxon>
    </lineage>
</organism>
<accession>A0A1G9PIC2</accession>
<proteinExistence type="predicted"/>
<dbReference type="EMBL" id="FNGM01000007">
    <property type="protein sequence ID" value="SDL98293.1"/>
    <property type="molecule type" value="Genomic_DNA"/>
</dbReference>
<name>A0A1G9PIC2_9BACL</name>
<reference evidence="1 2" key="1">
    <citation type="submission" date="2016-10" db="EMBL/GenBank/DDBJ databases">
        <authorList>
            <person name="de Groot N.N."/>
        </authorList>
    </citation>
    <scope>NUCLEOTIDE SEQUENCE [LARGE SCALE GENOMIC DNA]</scope>
    <source>
        <strain evidence="1 2">CGMCC 1.10239</strain>
    </source>
</reference>
<evidence type="ECO:0000313" key="1">
    <source>
        <dbReference type="EMBL" id="SDL98293.1"/>
    </source>
</evidence>
<dbReference type="AlphaFoldDB" id="A0A1G9PIC2"/>
<gene>
    <name evidence="1" type="ORF">SAMN05216191_107203</name>
</gene>
<protein>
    <submittedName>
        <fullName evidence="1">Uncharacterized protein</fullName>
    </submittedName>
</protein>
<dbReference type="Proteomes" id="UP000182783">
    <property type="component" value="Unassembled WGS sequence"/>
</dbReference>
<evidence type="ECO:0000313" key="2">
    <source>
        <dbReference type="Proteomes" id="UP000182783"/>
    </source>
</evidence>